<protein>
    <submittedName>
        <fullName evidence="4">Peroxiredoxin family protein</fullName>
        <ecNumber evidence="4">1.11.1.24</ecNumber>
    </submittedName>
</protein>
<dbReference type="InterPro" id="IPR036249">
    <property type="entry name" value="Thioredoxin-like_sf"/>
</dbReference>
<reference evidence="5" key="1">
    <citation type="journal article" date="2019" name="Int. J. Syst. Evol. Microbiol.">
        <title>The Global Catalogue of Microorganisms (GCM) 10K type strain sequencing project: providing services to taxonomists for standard genome sequencing and annotation.</title>
        <authorList>
            <consortium name="The Broad Institute Genomics Platform"/>
            <consortium name="The Broad Institute Genome Sequencing Center for Infectious Disease"/>
            <person name="Wu L."/>
            <person name="Ma J."/>
        </authorList>
    </citation>
    <scope>NUCLEOTIDE SEQUENCE [LARGE SCALE GENOMIC DNA]</scope>
    <source>
        <strain evidence="5">CGMCC 1.10992</strain>
    </source>
</reference>
<feature type="transmembrane region" description="Helical" evidence="2">
    <location>
        <begin position="20"/>
        <end position="38"/>
    </location>
</feature>
<keyword evidence="5" id="KW-1185">Reference proteome</keyword>
<dbReference type="PROSITE" id="PS51352">
    <property type="entry name" value="THIOREDOXIN_2"/>
    <property type="match status" value="1"/>
</dbReference>
<evidence type="ECO:0000259" key="3">
    <source>
        <dbReference type="PROSITE" id="PS51352"/>
    </source>
</evidence>
<dbReference type="InterPro" id="IPR013766">
    <property type="entry name" value="Thioredoxin_domain"/>
</dbReference>
<keyword evidence="1" id="KW-0676">Redox-active center</keyword>
<evidence type="ECO:0000256" key="1">
    <source>
        <dbReference type="ARBA" id="ARBA00023284"/>
    </source>
</evidence>
<comment type="caution">
    <text evidence="4">The sequence shown here is derived from an EMBL/GenBank/DDBJ whole genome shotgun (WGS) entry which is preliminary data.</text>
</comment>
<dbReference type="InterPro" id="IPR000866">
    <property type="entry name" value="AhpC/TSA"/>
</dbReference>
<keyword evidence="2" id="KW-0472">Membrane</keyword>
<sequence length="183" mass="19903">MQGWIISIFSLKFRGTLGSIYSGMITGLLLVTSMAAFADQAEKTALPVAPDWQLTTQQGKPVALSDYRGKPLILHFWATWCPYCKRVQPGLDALYQQYQSQGLQAVAISFREDDDATPGEVLANRGITFPTAVNGEQVAANYGVRGTPTTFLIDTAGRVVYATNTSDPNDEALRNAVKTLVNP</sequence>
<evidence type="ECO:0000313" key="5">
    <source>
        <dbReference type="Proteomes" id="UP001597380"/>
    </source>
</evidence>
<dbReference type="InterPro" id="IPR017937">
    <property type="entry name" value="Thioredoxin_CS"/>
</dbReference>
<organism evidence="4 5">
    <name type="scientific">Corallincola platygyrae</name>
    <dbReference type="NCBI Taxonomy" id="1193278"/>
    <lineage>
        <taxon>Bacteria</taxon>
        <taxon>Pseudomonadati</taxon>
        <taxon>Pseudomonadota</taxon>
        <taxon>Gammaproteobacteria</taxon>
        <taxon>Alteromonadales</taxon>
        <taxon>Psychromonadaceae</taxon>
        <taxon>Corallincola</taxon>
    </lineage>
</organism>
<keyword evidence="4" id="KW-0560">Oxidoreductase</keyword>
<name>A0ABW4XMI4_9GAMM</name>
<dbReference type="EC" id="1.11.1.24" evidence="4"/>
<feature type="domain" description="Thioredoxin" evidence="3">
    <location>
        <begin position="43"/>
        <end position="182"/>
    </location>
</feature>
<dbReference type="Gene3D" id="3.40.30.10">
    <property type="entry name" value="Glutaredoxin"/>
    <property type="match status" value="1"/>
</dbReference>
<keyword evidence="4" id="KW-0575">Peroxidase</keyword>
<dbReference type="SUPFAM" id="SSF52833">
    <property type="entry name" value="Thioredoxin-like"/>
    <property type="match status" value="1"/>
</dbReference>
<keyword evidence="2" id="KW-0812">Transmembrane</keyword>
<evidence type="ECO:0000313" key="4">
    <source>
        <dbReference type="EMBL" id="MFD2096318.1"/>
    </source>
</evidence>
<evidence type="ECO:0000256" key="2">
    <source>
        <dbReference type="SAM" id="Phobius"/>
    </source>
</evidence>
<gene>
    <name evidence="4" type="ORF">ACFSJ3_10015</name>
</gene>
<dbReference type="PROSITE" id="PS00194">
    <property type="entry name" value="THIOREDOXIN_1"/>
    <property type="match status" value="1"/>
</dbReference>
<dbReference type="PANTHER" id="PTHR42852">
    <property type="entry name" value="THIOL:DISULFIDE INTERCHANGE PROTEIN DSBE"/>
    <property type="match status" value="1"/>
</dbReference>
<dbReference type="RefSeq" id="WP_345339301.1">
    <property type="nucleotide sequence ID" value="NZ_BAABLI010000008.1"/>
</dbReference>
<dbReference type="InterPro" id="IPR050553">
    <property type="entry name" value="Thioredoxin_ResA/DsbE_sf"/>
</dbReference>
<dbReference type="CDD" id="cd02966">
    <property type="entry name" value="TlpA_like_family"/>
    <property type="match status" value="1"/>
</dbReference>
<dbReference type="Pfam" id="PF00578">
    <property type="entry name" value="AhpC-TSA"/>
    <property type="match status" value="1"/>
</dbReference>
<dbReference type="PANTHER" id="PTHR42852:SF13">
    <property type="entry name" value="PROTEIN DIPZ"/>
    <property type="match status" value="1"/>
</dbReference>
<dbReference type="Proteomes" id="UP001597380">
    <property type="component" value="Unassembled WGS sequence"/>
</dbReference>
<accession>A0ABW4XMI4</accession>
<proteinExistence type="predicted"/>
<dbReference type="EMBL" id="JBHUHT010000012">
    <property type="protein sequence ID" value="MFD2096318.1"/>
    <property type="molecule type" value="Genomic_DNA"/>
</dbReference>
<keyword evidence="2" id="KW-1133">Transmembrane helix</keyword>
<dbReference type="GO" id="GO:0140824">
    <property type="term" value="F:thioredoxin-dependent peroxiredoxin activity"/>
    <property type="evidence" value="ECO:0007669"/>
    <property type="project" value="UniProtKB-EC"/>
</dbReference>